<keyword evidence="6" id="KW-0210">Decarboxylase</keyword>
<comment type="catalytic activity">
    <reaction evidence="1">
        <text>(2S)-2-acetolactate + H(+) = (R)-acetoin + CO2</text>
        <dbReference type="Rhea" id="RHEA:21580"/>
        <dbReference type="ChEBI" id="CHEBI:15378"/>
        <dbReference type="ChEBI" id="CHEBI:15686"/>
        <dbReference type="ChEBI" id="CHEBI:16526"/>
        <dbReference type="ChEBI" id="CHEBI:58476"/>
        <dbReference type="EC" id="4.1.1.5"/>
    </reaction>
</comment>
<feature type="region of interest" description="Disordered" evidence="9">
    <location>
        <begin position="244"/>
        <end position="267"/>
    </location>
</feature>
<evidence type="ECO:0000256" key="6">
    <source>
        <dbReference type="ARBA" id="ARBA00022793"/>
    </source>
</evidence>
<name>A0ABU4HHN5_9ACTN</name>
<feature type="compositionally biased region" description="Low complexity" evidence="9">
    <location>
        <begin position="251"/>
        <end position="261"/>
    </location>
</feature>
<reference evidence="11" key="1">
    <citation type="submission" date="2023-07" db="EMBL/GenBank/DDBJ databases">
        <title>Conexibacter stalactiti sp. nov., isolated from stalactites in a lava cave and emended description of the genus Conexibacter.</title>
        <authorList>
            <person name="Lee S.D."/>
        </authorList>
    </citation>
    <scope>NUCLEOTIDE SEQUENCE [LARGE SCALE GENOMIC DNA]</scope>
    <source>
        <strain evidence="11">KCTC 39840</strain>
    </source>
</reference>
<dbReference type="PANTHER" id="PTHR35524">
    <property type="entry name" value="ALPHA-ACETOLACTATE DECARBOXYLASE"/>
    <property type="match status" value="1"/>
</dbReference>
<dbReference type="RefSeq" id="WP_318595076.1">
    <property type="nucleotide sequence ID" value="NZ_JAWSTH010000001.1"/>
</dbReference>
<comment type="caution">
    <text evidence="10">The sequence shown here is derived from an EMBL/GenBank/DDBJ whole genome shotgun (WGS) entry which is preliminary data.</text>
</comment>
<dbReference type="CDD" id="cd17299">
    <property type="entry name" value="acetolactate_decarboxylase"/>
    <property type="match status" value="1"/>
</dbReference>
<evidence type="ECO:0000256" key="9">
    <source>
        <dbReference type="SAM" id="MobiDB-lite"/>
    </source>
</evidence>
<keyword evidence="8 10" id="KW-0456">Lyase</keyword>
<evidence type="ECO:0000313" key="11">
    <source>
        <dbReference type="Proteomes" id="UP001284601"/>
    </source>
</evidence>
<dbReference type="EC" id="4.1.1.5" evidence="4"/>
<evidence type="ECO:0000256" key="3">
    <source>
        <dbReference type="ARBA" id="ARBA00007106"/>
    </source>
</evidence>
<dbReference type="InterPro" id="IPR005128">
    <property type="entry name" value="Acetolactate_a_deCO2ase"/>
</dbReference>
<evidence type="ECO:0000256" key="8">
    <source>
        <dbReference type="ARBA" id="ARBA00023239"/>
    </source>
</evidence>
<proteinExistence type="inferred from homology"/>
<keyword evidence="7" id="KW-0005">Acetoin biosynthesis</keyword>
<dbReference type="Pfam" id="PF03306">
    <property type="entry name" value="AAL_decarboxy"/>
    <property type="match status" value="1"/>
</dbReference>
<gene>
    <name evidence="10" type="primary">budA</name>
    <name evidence="10" type="ORF">R7226_00615</name>
</gene>
<accession>A0ABU4HHN5</accession>
<evidence type="ECO:0000256" key="5">
    <source>
        <dbReference type="ARBA" id="ARBA00020164"/>
    </source>
</evidence>
<dbReference type="GO" id="GO:0047605">
    <property type="term" value="F:acetolactate decarboxylase activity"/>
    <property type="evidence" value="ECO:0007669"/>
    <property type="project" value="UniProtKB-EC"/>
</dbReference>
<organism evidence="10 11">
    <name type="scientific">Conexibacter stalactiti</name>
    <dbReference type="NCBI Taxonomy" id="1940611"/>
    <lineage>
        <taxon>Bacteria</taxon>
        <taxon>Bacillati</taxon>
        <taxon>Actinomycetota</taxon>
        <taxon>Thermoleophilia</taxon>
        <taxon>Solirubrobacterales</taxon>
        <taxon>Conexibacteraceae</taxon>
        <taxon>Conexibacter</taxon>
    </lineage>
</organism>
<dbReference type="PANTHER" id="PTHR35524:SF1">
    <property type="entry name" value="ALPHA-ACETOLACTATE DECARBOXYLASE"/>
    <property type="match status" value="1"/>
</dbReference>
<evidence type="ECO:0000256" key="7">
    <source>
        <dbReference type="ARBA" id="ARBA00023061"/>
    </source>
</evidence>
<comment type="similarity">
    <text evidence="3">Belongs to the alpha-acetolactate decarboxylase family.</text>
</comment>
<keyword evidence="11" id="KW-1185">Reference proteome</keyword>
<dbReference type="SUPFAM" id="SSF117856">
    <property type="entry name" value="AF0104/ALDC/Ptd012-like"/>
    <property type="match status" value="1"/>
</dbReference>
<dbReference type="Proteomes" id="UP001284601">
    <property type="component" value="Unassembled WGS sequence"/>
</dbReference>
<comment type="pathway">
    <text evidence="2">Polyol metabolism; (R,R)-butane-2,3-diol biosynthesis; (R,R)-butane-2,3-diol from pyruvate: step 2/3.</text>
</comment>
<dbReference type="EMBL" id="JAWSTH010000001">
    <property type="protein sequence ID" value="MDW5592818.1"/>
    <property type="molecule type" value="Genomic_DNA"/>
</dbReference>
<evidence type="ECO:0000256" key="4">
    <source>
        <dbReference type="ARBA" id="ARBA00013204"/>
    </source>
</evidence>
<reference evidence="10 11" key="2">
    <citation type="submission" date="2023-10" db="EMBL/GenBank/DDBJ databases">
        <authorList>
            <person name="Han X.F."/>
        </authorList>
    </citation>
    <scope>NUCLEOTIDE SEQUENCE [LARGE SCALE GENOMIC DNA]</scope>
    <source>
        <strain evidence="10 11">KCTC 39840</strain>
    </source>
</reference>
<evidence type="ECO:0000313" key="10">
    <source>
        <dbReference type="EMBL" id="MDW5592818.1"/>
    </source>
</evidence>
<evidence type="ECO:0000256" key="1">
    <source>
        <dbReference type="ARBA" id="ARBA00001784"/>
    </source>
</evidence>
<dbReference type="NCBIfam" id="TIGR01252">
    <property type="entry name" value="acetolac_decarb"/>
    <property type="match status" value="1"/>
</dbReference>
<evidence type="ECO:0000256" key="2">
    <source>
        <dbReference type="ARBA" id="ARBA00005170"/>
    </source>
</evidence>
<protein>
    <recommendedName>
        <fullName evidence="5">Alpha-acetolactate decarboxylase</fullName>
        <ecNumber evidence="4">4.1.1.5</ecNumber>
    </recommendedName>
</protein>
<dbReference type="Gene3D" id="3.30.1330.80">
    <property type="entry name" value="Hypothetical protein, similar to alpha- acetolactate decarboxylase, domain 2"/>
    <property type="match status" value="2"/>
</dbReference>
<sequence>MATAIDPRLIAALHPRTVRHGALGDERAAPHIVFQTSTLAALLDGAYDGDLTIGELRAHGDLGLGTFQALDGEMVVLDGEVWRARVDGSIAPVPDDERTPFAVVTPFAPEVTIAVDRELSHEQLLAFVEQHAPAADGALALRFDGRLAAVHARSVAPQQRPYRPLMEVAAELRDFMLPATDGSLVGFRFPQGAEGVELPGFHLHAITADRSRGGHVLSASAGPGVLRIATLTTLHMELPPGIELPAPPADPAAARAQAAALDRLERD</sequence>